<comment type="caution">
    <text evidence="7">The sequence shown here is derived from an EMBL/GenBank/DDBJ whole genome shotgun (WGS) entry which is preliminary data.</text>
</comment>
<dbReference type="Proteomes" id="UP001320245">
    <property type="component" value="Unassembled WGS sequence"/>
</dbReference>
<feature type="region of interest" description="Disordered" evidence="4">
    <location>
        <begin position="1"/>
        <end position="212"/>
    </location>
</feature>
<dbReference type="CDD" id="cd18793">
    <property type="entry name" value="SF2_C_SNF"/>
    <property type="match status" value="1"/>
</dbReference>
<evidence type="ECO:0000259" key="6">
    <source>
        <dbReference type="PROSITE" id="PS51194"/>
    </source>
</evidence>
<evidence type="ECO:0000256" key="4">
    <source>
        <dbReference type="SAM" id="MobiDB-lite"/>
    </source>
</evidence>
<dbReference type="SUPFAM" id="SSF52540">
    <property type="entry name" value="P-loop containing nucleoside triphosphate hydrolases"/>
    <property type="match status" value="2"/>
</dbReference>
<accession>A0AAN9UE81</accession>
<dbReference type="Gene3D" id="3.40.50.10810">
    <property type="entry name" value="Tandem AAA-ATPase domain"/>
    <property type="match status" value="1"/>
</dbReference>
<sequence>MSPSSPFNSPDREVIPASSPLAGLKDDPINIPDSSDDSEASPYFTQPTQVVNRPTLGAYKHMETQPTQIVDRPVLGASSKIRSSPFNSPIRGGSAIEVPASSPFQQRTHASPTKPIGSLMAPAGTFYRRPAGPTTVPTAVRKSTPEKRKLKDLSDDELNSSPRNRAESSSPERPSRGDIQRSSFQRQAQRPASPAKTKTASPRKRADQFNEKFDARIQQLANKIRKELKGKHSLGLCENILKAYKGNYSAALRTLSEMSPRSNPGKMSKSSSASSLSSAVASPSQPSRASSRSSEPPRSPSPQPKRRRLVRGRNPKGSTASSPHQEAPPTLISLVDDDDDEDGPISNDKDDGDNYETDGEESAEESDGVGGASAKAAEKVLVGTKRTAKILEYLNVCSIESLTADARIKKDQAKHMISKRPFRTSDQVKAVSNFKVVRGKKIKQPLGEEIFEELVGYMKRLDAIDRIVQYCDTQGYKAKTRMATWKMDRTGRINDSTDTSAPILPYPREPKALQGHCKMQPYQLFGMNWMWQIYTQGLGGILADDMGLGKTCEVVSFLALLKDMYDSGKIQGERRPNLVVVPPSVLKNWALEFEKFAPDLSVITYSGSPDVRDELVYQIKESPEQYDAILTSYSQMNRGRDVGAMNSIGINAAIFDEGHQLKNPNAKIYNDLIRIGAEWKLILTGTPIQNNIMEMMSLLKFLSPHVFQNDSRHIEELFAQRASLQEVSEGAVLLSDRVKRARSILDPFIMKRTKEEVMTDMPAKIRKLAYCEMHDGQKALYKDLESKFRDSKAHKAAKGGRKNDMNNPWIQLRKAAIHPQLFRRFFDDRKCEEMGRILMRDVPQEDLRQPKLQHLIDELKGESDFQLHLWCRDYPCIRKFDCPDDTWLESGKIEKLLELIGEYEKNKDRVLVFSRFSLVISILEECLAQAGVSYRVLQGETAVEQRQDLVDEFNADESITVFLLTTKAGGTGLNLTAANKVVLFDQSDNPQDDIQAENRAHRMGQKREVEVVRLLSKGTIDELIYKACQKKLELAGRITGYNEDISGEEVQAMVTKMLLQEPADGLVTPPKSEL</sequence>
<evidence type="ECO:0000313" key="7">
    <source>
        <dbReference type="EMBL" id="KAK7745351.1"/>
    </source>
</evidence>
<dbReference type="GO" id="GO:0016787">
    <property type="term" value="F:hydrolase activity"/>
    <property type="evidence" value="ECO:0007669"/>
    <property type="project" value="UniProtKB-KW"/>
</dbReference>
<dbReference type="InterPro" id="IPR000330">
    <property type="entry name" value="SNF2_N"/>
</dbReference>
<feature type="compositionally biased region" description="Polar residues" evidence="4">
    <location>
        <begin position="180"/>
        <end position="200"/>
    </location>
</feature>
<dbReference type="Pfam" id="PF00271">
    <property type="entry name" value="Helicase_C"/>
    <property type="match status" value="1"/>
</dbReference>
<keyword evidence="8" id="KW-1185">Reference proteome</keyword>
<dbReference type="GO" id="GO:0005524">
    <property type="term" value="F:ATP binding"/>
    <property type="evidence" value="ECO:0007669"/>
    <property type="project" value="InterPro"/>
</dbReference>
<evidence type="ECO:0000256" key="1">
    <source>
        <dbReference type="ARBA" id="ARBA00022741"/>
    </source>
</evidence>
<dbReference type="InterPro" id="IPR001650">
    <property type="entry name" value="Helicase_C-like"/>
</dbReference>
<proteinExistence type="predicted"/>
<feature type="compositionally biased region" description="Low complexity" evidence="4">
    <location>
        <begin position="159"/>
        <end position="172"/>
    </location>
</feature>
<dbReference type="InterPro" id="IPR027417">
    <property type="entry name" value="P-loop_NTPase"/>
</dbReference>
<keyword evidence="2" id="KW-0378">Hydrolase</keyword>
<dbReference type="PROSITE" id="PS51192">
    <property type="entry name" value="HELICASE_ATP_BIND_1"/>
    <property type="match status" value="1"/>
</dbReference>
<reference evidence="7 8" key="1">
    <citation type="journal article" date="2023" name="PLoS ONE">
        <title>Cytospora paraplurivora sp. nov. isolated from orchards with fruit tree decline syndrome in Ontario, Canada.</title>
        <authorList>
            <person name="Ilyukhin E."/>
            <person name="Nguyen H.D.T."/>
            <person name="Castle A.J."/>
            <person name="Ellouze W."/>
        </authorList>
    </citation>
    <scope>NUCLEOTIDE SEQUENCE [LARGE SCALE GENOMIC DNA]</scope>
    <source>
        <strain evidence="7 8">FDS-564</strain>
    </source>
</reference>
<dbReference type="EMBL" id="JAJSPL020000008">
    <property type="protein sequence ID" value="KAK7745351.1"/>
    <property type="molecule type" value="Genomic_DNA"/>
</dbReference>
<keyword evidence="3" id="KW-0067">ATP-binding</keyword>
<dbReference type="SMART" id="SM00487">
    <property type="entry name" value="DEXDc"/>
    <property type="match status" value="1"/>
</dbReference>
<keyword evidence="1" id="KW-0547">Nucleotide-binding</keyword>
<name>A0AAN9UE81_9PEZI</name>
<feature type="compositionally biased region" description="Basic residues" evidence="4">
    <location>
        <begin position="304"/>
        <end position="314"/>
    </location>
</feature>
<feature type="compositionally biased region" description="Acidic residues" evidence="4">
    <location>
        <begin position="350"/>
        <end position="367"/>
    </location>
</feature>
<feature type="compositionally biased region" description="Basic and acidic residues" evidence="4">
    <location>
        <begin position="143"/>
        <end position="153"/>
    </location>
</feature>
<feature type="domain" description="Helicase ATP-binding" evidence="5">
    <location>
        <begin position="531"/>
        <end position="705"/>
    </location>
</feature>
<evidence type="ECO:0000259" key="5">
    <source>
        <dbReference type="PROSITE" id="PS51192"/>
    </source>
</evidence>
<dbReference type="InterPro" id="IPR038718">
    <property type="entry name" value="SNF2-like_sf"/>
</dbReference>
<gene>
    <name evidence="7" type="primary">FUN30</name>
    <name evidence="7" type="ORF">SLS53_002847</name>
</gene>
<organism evidence="7 8">
    <name type="scientific">Cytospora paraplurivora</name>
    <dbReference type="NCBI Taxonomy" id="2898453"/>
    <lineage>
        <taxon>Eukaryota</taxon>
        <taxon>Fungi</taxon>
        <taxon>Dikarya</taxon>
        <taxon>Ascomycota</taxon>
        <taxon>Pezizomycotina</taxon>
        <taxon>Sordariomycetes</taxon>
        <taxon>Sordariomycetidae</taxon>
        <taxon>Diaporthales</taxon>
        <taxon>Cytosporaceae</taxon>
        <taxon>Cytospora</taxon>
    </lineage>
</organism>
<feature type="compositionally biased region" description="Polar residues" evidence="4">
    <location>
        <begin position="102"/>
        <end position="111"/>
    </location>
</feature>
<dbReference type="Gene3D" id="3.40.50.300">
    <property type="entry name" value="P-loop containing nucleotide triphosphate hydrolases"/>
    <property type="match status" value="1"/>
</dbReference>
<feature type="compositionally biased region" description="Polar residues" evidence="4">
    <location>
        <begin position="43"/>
        <end position="52"/>
    </location>
</feature>
<dbReference type="PANTHER" id="PTHR10799">
    <property type="entry name" value="SNF2/RAD54 HELICASE FAMILY"/>
    <property type="match status" value="1"/>
</dbReference>
<dbReference type="SMART" id="SM00490">
    <property type="entry name" value="HELICc"/>
    <property type="match status" value="1"/>
</dbReference>
<evidence type="ECO:0000256" key="3">
    <source>
        <dbReference type="ARBA" id="ARBA00022840"/>
    </source>
</evidence>
<dbReference type="InterPro" id="IPR049730">
    <property type="entry name" value="SNF2/RAD54-like_C"/>
</dbReference>
<protein>
    <submittedName>
        <fullName evidence="7">DNA-dependent ATPase fun30</fullName>
    </submittedName>
</protein>
<dbReference type="InterPro" id="IPR014001">
    <property type="entry name" value="Helicase_ATP-bd"/>
</dbReference>
<feature type="compositionally biased region" description="Low complexity" evidence="4">
    <location>
        <begin position="268"/>
        <end position="296"/>
    </location>
</feature>
<feature type="region of interest" description="Disordered" evidence="4">
    <location>
        <begin position="257"/>
        <end position="374"/>
    </location>
</feature>
<dbReference type="Pfam" id="PF00176">
    <property type="entry name" value="SNF2-rel_dom"/>
    <property type="match status" value="1"/>
</dbReference>
<evidence type="ECO:0000313" key="8">
    <source>
        <dbReference type="Proteomes" id="UP001320245"/>
    </source>
</evidence>
<evidence type="ECO:0000256" key="2">
    <source>
        <dbReference type="ARBA" id="ARBA00022801"/>
    </source>
</evidence>
<feature type="domain" description="Helicase C-terminal" evidence="6">
    <location>
        <begin position="895"/>
        <end position="1058"/>
    </location>
</feature>
<dbReference type="AlphaFoldDB" id="A0AAN9UE81"/>
<dbReference type="PROSITE" id="PS51194">
    <property type="entry name" value="HELICASE_CTER"/>
    <property type="match status" value="1"/>
</dbReference>